<organism evidence="1 2">
    <name type="scientific">Methylorubrum podarium</name>
    <dbReference type="NCBI Taxonomy" id="200476"/>
    <lineage>
        <taxon>Bacteria</taxon>
        <taxon>Pseudomonadati</taxon>
        <taxon>Pseudomonadota</taxon>
        <taxon>Alphaproteobacteria</taxon>
        <taxon>Hyphomicrobiales</taxon>
        <taxon>Methylobacteriaceae</taxon>
        <taxon>Methylorubrum</taxon>
    </lineage>
</organism>
<evidence type="ECO:0000313" key="1">
    <source>
        <dbReference type="EMBL" id="MER2250071.1"/>
    </source>
</evidence>
<gene>
    <name evidence="1" type="ORF">ABS772_09125</name>
</gene>
<protein>
    <recommendedName>
        <fullName evidence="3">Methyl-accepting chemotaxis protein</fullName>
    </recommendedName>
</protein>
<dbReference type="Proteomes" id="UP001480955">
    <property type="component" value="Unassembled WGS sequence"/>
</dbReference>
<proteinExistence type="predicted"/>
<comment type="caution">
    <text evidence="1">The sequence shown here is derived from an EMBL/GenBank/DDBJ whole genome shotgun (WGS) entry which is preliminary data.</text>
</comment>
<evidence type="ECO:0008006" key="3">
    <source>
        <dbReference type="Google" id="ProtNLM"/>
    </source>
</evidence>
<dbReference type="EMBL" id="JBELQE010000053">
    <property type="protein sequence ID" value="MER2250071.1"/>
    <property type="molecule type" value="Genomic_DNA"/>
</dbReference>
<name>A0ABV1QL06_9HYPH</name>
<dbReference type="RefSeq" id="WP_350393907.1">
    <property type="nucleotide sequence ID" value="NZ_JBELQE010000053.1"/>
</dbReference>
<sequence length="45" mass="4642">MSENMQDAAQAVAGISRNLLAITGAIGNVSQAVATTKEATRILVR</sequence>
<keyword evidence="2" id="KW-1185">Reference proteome</keyword>
<accession>A0ABV1QL06</accession>
<evidence type="ECO:0000313" key="2">
    <source>
        <dbReference type="Proteomes" id="UP001480955"/>
    </source>
</evidence>
<reference evidence="1 2" key="1">
    <citation type="submission" date="2024-06" db="EMBL/GenBank/DDBJ databases">
        <authorList>
            <person name="Campbell A.G."/>
        </authorList>
    </citation>
    <scope>NUCLEOTIDE SEQUENCE [LARGE SCALE GENOMIC DNA]</scope>
    <source>
        <strain evidence="1 2">EM12</strain>
    </source>
</reference>